<comment type="caution">
    <text evidence="12">The sequence shown here is derived from an EMBL/GenBank/DDBJ whole genome shotgun (WGS) entry which is preliminary data.</text>
</comment>
<evidence type="ECO:0000256" key="8">
    <source>
        <dbReference type="ARBA" id="ARBA00023242"/>
    </source>
</evidence>
<feature type="region of interest" description="Disordered" evidence="9">
    <location>
        <begin position="1888"/>
        <end position="1912"/>
    </location>
</feature>
<keyword evidence="5" id="KW-0347">Helicase</keyword>
<comment type="similarity">
    <text evidence="2">Belongs to the SNF2/RAD54 helicase family.</text>
</comment>
<dbReference type="SUPFAM" id="SSF52540">
    <property type="entry name" value="P-loop containing nucleoside triphosphate hydrolases"/>
    <property type="match status" value="2"/>
</dbReference>
<dbReference type="InterPro" id="IPR044574">
    <property type="entry name" value="ARIP4-like"/>
</dbReference>
<evidence type="ECO:0000256" key="1">
    <source>
        <dbReference type="ARBA" id="ARBA00004123"/>
    </source>
</evidence>
<dbReference type="PANTHER" id="PTHR45797:SF1">
    <property type="entry name" value="HELICASE ARIP4"/>
    <property type="match status" value="1"/>
</dbReference>
<dbReference type="InterPro" id="IPR049730">
    <property type="entry name" value="SNF2/RAD54-like_C"/>
</dbReference>
<dbReference type="InterPro" id="IPR014001">
    <property type="entry name" value="Helicase_ATP-bd"/>
</dbReference>
<keyword evidence="3" id="KW-0547">Nucleotide-binding</keyword>
<dbReference type="GO" id="GO:0005634">
    <property type="term" value="C:nucleus"/>
    <property type="evidence" value="ECO:0007669"/>
    <property type="project" value="UniProtKB-SubCell"/>
</dbReference>
<feature type="compositionally biased region" description="Low complexity" evidence="9">
    <location>
        <begin position="1709"/>
        <end position="1727"/>
    </location>
</feature>
<name>A0AAV2TFY2_CALDB</name>
<dbReference type="Pfam" id="PF00176">
    <property type="entry name" value="SNF2-rel_dom"/>
    <property type="match status" value="2"/>
</dbReference>
<evidence type="ECO:0000256" key="7">
    <source>
        <dbReference type="ARBA" id="ARBA00023125"/>
    </source>
</evidence>
<feature type="compositionally biased region" description="Low complexity" evidence="9">
    <location>
        <begin position="1889"/>
        <end position="1906"/>
    </location>
</feature>
<protein>
    <recommendedName>
        <fullName evidence="14">Helicase ARIP4</fullName>
    </recommendedName>
</protein>
<feature type="compositionally biased region" description="Basic and acidic residues" evidence="9">
    <location>
        <begin position="1053"/>
        <end position="1063"/>
    </location>
</feature>
<dbReference type="GO" id="GO:0016887">
    <property type="term" value="F:ATP hydrolysis activity"/>
    <property type="evidence" value="ECO:0007669"/>
    <property type="project" value="InterPro"/>
</dbReference>
<evidence type="ECO:0000256" key="3">
    <source>
        <dbReference type="ARBA" id="ARBA00022741"/>
    </source>
</evidence>
<keyword evidence="4" id="KW-0378">Hydrolase</keyword>
<dbReference type="SMART" id="SM00487">
    <property type="entry name" value="DEXDc"/>
    <property type="match status" value="1"/>
</dbReference>
<dbReference type="SMART" id="SM00490">
    <property type="entry name" value="HELICc"/>
    <property type="match status" value="1"/>
</dbReference>
<dbReference type="EMBL" id="CAXLJL010000301">
    <property type="protein sequence ID" value="CAL5136343.1"/>
    <property type="molecule type" value="Genomic_DNA"/>
</dbReference>
<evidence type="ECO:0008006" key="14">
    <source>
        <dbReference type="Google" id="ProtNLM"/>
    </source>
</evidence>
<feature type="domain" description="Helicase C-terminal" evidence="11">
    <location>
        <begin position="1059"/>
        <end position="1211"/>
    </location>
</feature>
<evidence type="ECO:0000259" key="11">
    <source>
        <dbReference type="PROSITE" id="PS51194"/>
    </source>
</evidence>
<dbReference type="GO" id="GO:0004386">
    <property type="term" value="F:helicase activity"/>
    <property type="evidence" value="ECO:0007669"/>
    <property type="project" value="UniProtKB-KW"/>
</dbReference>
<accession>A0AAV2TFY2</accession>
<dbReference type="PROSITE" id="PS51194">
    <property type="entry name" value="HELICASE_CTER"/>
    <property type="match status" value="1"/>
</dbReference>
<feature type="compositionally biased region" description="Polar residues" evidence="9">
    <location>
        <begin position="400"/>
        <end position="409"/>
    </location>
</feature>
<feature type="region of interest" description="Disordered" evidence="9">
    <location>
        <begin position="1933"/>
        <end position="2005"/>
    </location>
</feature>
<evidence type="ECO:0000256" key="4">
    <source>
        <dbReference type="ARBA" id="ARBA00022801"/>
    </source>
</evidence>
<evidence type="ECO:0000313" key="13">
    <source>
        <dbReference type="Proteomes" id="UP001497525"/>
    </source>
</evidence>
<gene>
    <name evidence="12" type="ORF">CDAUBV1_LOCUS10404</name>
</gene>
<dbReference type="Gene3D" id="1.20.120.850">
    <property type="entry name" value="SWI2/SNF2 ATPases, N-terminal domain"/>
    <property type="match status" value="1"/>
</dbReference>
<feature type="compositionally biased region" description="Polar residues" evidence="9">
    <location>
        <begin position="1598"/>
        <end position="1649"/>
    </location>
</feature>
<feature type="compositionally biased region" description="Polar residues" evidence="9">
    <location>
        <begin position="978"/>
        <end position="988"/>
    </location>
</feature>
<feature type="region of interest" description="Disordered" evidence="9">
    <location>
        <begin position="1039"/>
        <end position="1069"/>
    </location>
</feature>
<keyword evidence="7" id="KW-0238">DNA-binding</keyword>
<feature type="region of interest" description="Disordered" evidence="9">
    <location>
        <begin position="1"/>
        <end position="91"/>
    </location>
</feature>
<comment type="subcellular location">
    <subcellularLocation>
        <location evidence="1">Nucleus</location>
    </subcellularLocation>
</comment>
<feature type="compositionally biased region" description="Polar residues" evidence="9">
    <location>
        <begin position="167"/>
        <end position="176"/>
    </location>
</feature>
<evidence type="ECO:0000256" key="9">
    <source>
        <dbReference type="SAM" id="MobiDB-lite"/>
    </source>
</evidence>
<feature type="compositionally biased region" description="Polar residues" evidence="9">
    <location>
        <begin position="440"/>
        <end position="453"/>
    </location>
</feature>
<dbReference type="PANTHER" id="PTHR45797">
    <property type="entry name" value="RAD54-LIKE"/>
    <property type="match status" value="1"/>
</dbReference>
<sequence length="2005" mass="222203">MSESQFEEVATGQFRYEDGEMVLSDPDPPSDSKPEEGLSGSRKSRRKQTFERRNIKKVREDALSEEAKAAQKAEMERRKRLLAKDGPDQADFSNIEFLLNGDGSSAIEVSDIELEGNELPTKRPKLEDNESEESEALPFDIHLQPIKNEEPTKDDKTYDDSSHHSDVGSTDSLSFHTENEKTVTAVPTASAALFGSKYTSNWSSHAGRTREDAILLGDSDDDDKAPDSVIEVSDGEEEPDEVETEICELRDAANLADSSGRIILNPTRSKEDEPEVALAPQIARVIKPHQVSGVRFLYDNLVENMERFQNTEGFGCILAHSMGLGKTIQIIGFLETIFRCCNAQRVLVIVPINTIQNWQAEFELWLPSGSSSDKPSESVSQKPGRGRPPANGRMDHPTESNKSPSSDSADNSHDYQPGGERPVTSSGHIKESDESDEDTQTNSQASEGSSPNKGSRAFKLFVVRDVVKTVSQRHQIICQWFKEGGVLLLGYEMFRLLLNQKRLGTNSTKAQMRAASKRKKKILCVDLEKEEKREQMLADFHTALLDPGPQLVICDEGHRIKNSEASISKALKAIRTRRRVVLTGYPLQNNLMEYWCMVDFVRPNYLGTKQEFTNMFQRPIENGQCIDSTPEDRKVMQGRAHVLHDLLSGFVQRRSHAVLKATLPPKTEVVLLIKLSSLQRTLYAAFMRSLNSSGPLGWVQVNTLKTYAMCCKIWNHPDILWRAMEEHKEAMDFDIDDPSAPSSCGTGSFSVKNLHKGSSSSSLSRRSSSQSAPGDCESSGGAADSSQSQVFGTQQFASNMSMNFWPSIQSNAFPPNFQFPQPNPFFPISNPSMPNVSYPIHSPSTPTFMYNQQTIQSSPGTYDWATDPSLWGPDYQPGNVEHSGKIMIFLTILEGCVQAGDKVLVFTQSLFTLDLLERILRRLPLPQVRGSDKRKPDNPCSSGSYDDDHSSSSVSKTEPRIPELSLDVGPKTEKCDTDTSTSENNNPQLRPEEPEGKCVISVIKKEVECNELTKSEEFDTKGLQLESSFNEEVKMQEAVNSLQTSRNQTSSTAKRDEEPKKEEADELPEENLRSLHYRLATRSNRSDIPTVWTKNVHYFRLDGSTTASEREKLINNFNNPNNPSKLFLVSTRAGSLGVNLIGANRVVVFDASWNPCHDCQAVCRVYRYGQHKPCYIYRLVSDNTMEKKIYDRQVTKQGMSDRVVDELNPSQQFTRSQVELLMSFEDKDMSTITDDDIEKCQELVQPDPVLGTILDKHKCWITKVPFTHESLLIDRKDYRLTRIEKRLARQRYEQEKRLSLSYQQAHLYQLQQMQLLQQQQLLASGINPCLLSSRTPNILSRNHMSYRPTYTSGMAALDAMRQVEKQSRIRMLQHDMDTARKRCGYDRPDAPDLASDCKITRIVASSDLYFPSTTASGTTQRKIPKGELLEVIQTSKGKYLRITRTGDLFVVKTTPSANTSVSKDSSGATEDSPVSTTAKSNTMQPASDAKASSGNASPQDGNLLGDSARIDSQQPASQIDLSSSGSDRLTPTPTDVTHASNSLSTPGVRLNFDSIASSKDSARNPSQSYTSDVSAFVRSKNDLSCEQQNFPHFPETLPQESDGSVFGHSSSPLHQPSSNKSQDAVQSKECTQTNGAHSSIPSILNQPSQCHFDPNGHSVNAAEQRQYQNPNQTRNDPWLCAQCGLPSGSGCLCSSGNTTQSVTQSPKKTSTVSISAPSSSSTPSSCSSSYADNATSSYGDFTFHSTGNESTPLSTGQFATPSNYDFSTAAHYYQNSANPRQHQYFRAAEEVARQSAAAAAYFSLNKQQVFGHLTGNATTTAPHQSAFHSDFAAPNRDSPVCTQQQQRQTRDQLSSAGSSSQPSGSSYADPSTQSSMSVVQDYFAHLAEQQQQQQPLSQQAQASSSSGAGKPYPVSAAMQQYFAADNVVVSTQTGAADHSPHPYVDPSFQSQSDESRRLYAQTSNRSSFSYPSIPSFPQPSDQMMSAYDRSQHPREVLPNFRFPES</sequence>
<reference evidence="12" key="1">
    <citation type="submission" date="2024-06" db="EMBL/GenBank/DDBJ databases">
        <authorList>
            <person name="Liu X."/>
            <person name="Lenzi L."/>
            <person name="Haldenby T S."/>
            <person name="Uol C."/>
        </authorList>
    </citation>
    <scope>NUCLEOTIDE SEQUENCE</scope>
</reference>
<dbReference type="GO" id="GO:0003677">
    <property type="term" value="F:DNA binding"/>
    <property type="evidence" value="ECO:0007669"/>
    <property type="project" value="UniProtKB-KW"/>
</dbReference>
<evidence type="ECO:0000259" key="10">
    <source>
        <dbReference type="PROSITE" id="PS51192"/>
    </source>
</evidence>
<evidence type="ECO:0000313" key="12">
    <source>
        <dbReference type="EMBL" id="CAL5136343.1"/>
    </source>
</evidence>
<feature type="domain" description="Helicase ATP-binding" evidence="10">
    <location>
        <begin position="307"/>
        <end position="604"/>
    </location>
</feature>
<dbReference type="Gene3D" id="3.40.50.300">
    <property type="entry name" value="P-loop containing nucleotide triphosphate hydrolases"/>
    <property type="match status" value="3"/>
</dbReference>
<organism evidence="12 13">
    <name type="scientific">Calicophoron daubneyi</name>
    <name type="common">Rumen fluke</name>
    <name type="synonym">Paramphistomum daubneyi</name>
    <dbReference type="NCBI Taxonomy" id="300641"/>
    <lineage>
        <taxon>Eukaryota</taxon>
        <taxon>Metazoa</taxon>
        <taxon>Spiralia</taxon>
        <taxon>Lophotrochozoa</taxon>
        <taxon>Platyhelminthes</taxon>
        <taxon>Trematoda</taxon>
        <taxon>Digenea</taxon>
        <taxon>Plagiorchiida</taxon>
        <taxon>Pronocephalata</taxon>
        <taxon>Paramphistomoidea</taxon>
        <taxon>Paramphistomidae</taxon>
        <taxon>Calicophoron</taxon>
    </lineage>
</organism>
<feature type="compositionally biased region" description="Basic and acidic residues" evidence="9">
    <location>
        <begin position="147"/>
        <end position="166"/>
    </location>
</feature>
<dbReference type="CDD" id="cd18793">
    <property type="entry name" value="SF2_C_SNF"/>
    <property type="match status" value="1"/>
</dbReference>
<dbReference type="InterPro" id="IPR027417">
    <property type="entry name" value="P-loop_NTPase"/>
</dbReference>
<feature type="region of interest" description="Disordered" evidence="9">
    <location>
        <begin position="1456"/>
        <end position="1549"/>
    </location>
</feature>
<feature type="region of interest" description="Disordered" evidence="9">
    <location>
        <begin position="369"/>
        <end position="454"/>
    </location>
</feature>
<evidence type="ECO:0000256" key="2">
    <source>
        <dbReference type="ARBA" id="ARBA00007025"/>
    </source>
</evidence>
<dbReference type="InterPro" id="IPR000330">
    <property type="entry name" value="SNF2_N"/>
</dbReference>
<proteinExistence type="inferred from homology"/>
<evidence type="ECO:0000256" key="5">
    <source>
        <dbReference type="ARBA" id="ARBA00022806"/>
    </source>
</evidence>
<feature type="compositionally biased region" description="Polar residues" evidence="9">
    <location>
        <begin position="1039"/>
        <end position="1052"/>
    </location>
</feature>
<dbReference type="Gene3D" id="3.40.50.10810">
    <property type="entry name" value="Tandem AAA-ATPase domain"/>
    <property type="match status" value="2"/>
</dbReference>
<feature type="compositionally biased region" description="Polar residues" evidence="9">
    <location>
        <begin position="1456"/>
        <end position="1500"/>
    </location>
</feature>
<feature type="compositionally biased region" description="Low complexity" evidence="9">
    <location>
        <begin position="778"/>
        <end position="789"/>
    </location>
</feature>
<feature type="compositionally biased region" description="Polar residues" evidence="9">
    <location>
        <begin position="1699"/>
        <end position="1708"/>
    </location>
</feature>
<keyword evidence="6" id="KW-0067">ATP-binding</keyword>
<feature type="region of interest" description="Disordered" evidence="9">
    <location>
        <begin position="1699"/>
        <end position="1727"/>
    </location>
</feature>
<feature type="compositionally biased region" description="Low complexity" evidence="9">
    <location>
        <begin position="1963"/>
        <end position="1980"/>
    </location>
</feature>
<dbReference type="PROSITE" id="PS51192">
    <property type="entry name" value="HELICASE_ATP_BIND_1"/>
    <property type="match status" value="1"/>
</dbReference>
<dbReference type="Pfam" id="PF00271">
    <property type="entry name" value="Helicase_C"/>
    <property type="match status" value="1"/>
</dbReference>
<dbReference type="InterPro" id="IPR038718">
    <property type="entry name" value="SNF2-like_sf"/>
</dbReference>
<feature type="compositionally biased region" description="Polar residues" evidence="9">
    <location>
        <begin position="1510"/>
        <end position="1545"/>
    </location>
</feature>
<feature type="region of interest" description="Disordered" evidence="9">
    <location>
        <begin position="1586"/>
        <end position="1657"/>
    </location>
</feature>
<feature type="region of interest" description="Disordered" evidence="9">
    <location>
        <begin position="1829"/>
        <end position="1874"/>
    </location>
</feature>
<feature type="region of interest" description="Disordered" evidence="9">
    <location>
        <begin position="110"/>
        <end position="176"/>
    </location>
</feature>
<feature type="compositionally biased region" description="Low complexity" evidence="9">
    <location>
        <begin position="369"/>
        <end position="380"/>
    </location>
</feature>
<dbReference type="Proteomes" id="UP001497525">
    <property type="component" value="Unassembled WGS sequence"/>
</dbReference>
<dbReference type="GO" id="GO:0005524">
    <property type="term" value="F:ATP binding"/>
    <property type="evidence" value="ECO:0007669"/>
    <property type="project" value="UniProtKB-KW"/>
</dbReference>
<evidence type="ECO:0000256" key="6">
    <source>
        <dbReference type="ARBA" id="ARBA00022840"/>
    </source>
</evidence>
<keyword evidence="8" id="KW-0539">Nucleus</keyword>
<feature type="region of interest" description="Disordered" evidence="9">
    <location>
        <begin position="744"/>
        <end position="789"/>
    </location>
</feature>
<feature type="compositionally biased region" description="Low complexity" evidence="9">
    <location>
        <begin position="1842"/>
        <end position="1871"/>
    </location>
</feature>
<dbReference type="InterPro" id="IPR001650">
    <property type="entry name" value="Helicase_C-like"/>
</dbReference>
<feature type="compositionally biased region" description="Basic and acidic residues" evidence="9">
    <location>
        <begin position="48"/>
        <end position="87"/>
    </location>
</feature>
<feature type="compositionally biased region" description="Low complexity" evidence="9">
    <location>
        <begin position="758"/>
        <end position="771"/>
    </location>
</feature>
<feature type="region of interest" description="Disordered" evidence="9">
    <location>
        <begin position="928"/>
        <end position="993"/>
    </location>
</feature>